<organism evidence="2 3">
    <name type="scientific">Funneliformis caledonium</name>
    <dbReference type="NCBI Taxonomy" id="1117310"/>
    <lineage>
        <taxon>Eukaryota</taxon>
        <taxon>Fungi</taxon>
        <taxon>Fungi incertae sedis</taxon>
        <taxon>Mucoromycota</taxon>
        <taxon>Glomeromycotina</taxon>
        <taxon>Glomeromycetes</taxon>
        <taxon>Glomerales</taxon>
        <taxon>Glomeraceae</taxon>
        <taxon>Funneliformis</taxon>
    </lineage>
</organism>
<sequence length="56" mass="6900">RRNKDKYLSIEKRTNYNPWYWHRLSSPDSSESDRKYKKLPKTTDLRKNNKEKAAEK</sequence>
<name>A0A9N9IQ32_9GLOM</name>
<protein>
    <submittedName>
        <fullName evidence="2">7799_t:CDS:1</fullName>
    </submittedName>
</protein>
<proteinExistence type="predicted"/>
<dbReference type="Proteomes" id="UP000789570">
    <property type="component" value="Unassembled WGS sequence"/>
</dbReference>
<comment type="caution">
    <text evidence="2">The sequence shown here is derived from an EMBL/GenBank/DDBJ whole genome shotgun (WGS) entry which is preliminary data.</text>
</comment>
<reference evidence="2" key="1">
    <citation type="submission" date="2021-06" db="EMBL/GenBank/DDBJ databases">
        <authorList>
            <person name="Kallberg Y."/>
            <person name="Tangrot J."/>
            <person name="Rosling A."/>
        </authorList>
    </citation>
    <scope>NUCLEOTIDE SEQUENCE</scope>
    <source>
        <strain evidence="2">UK204</strain>
    </source>
</reference>
<evidence type="ECO:0000313" key="3">
    <source>
        <dbReference type="Proteomes" id="UP000789570"/>
    </source>
</evidence>
<accession>A0A9N9IQ32</accession>
<gene>
    <name evidence="2" type="ORF">FCALED_LOCUS16007</name>
</gene>
<feature type="compositionally biased region" description="Basic and acidic residues" evidence="1">
    <location>
        <begin position="41"/>
        <end position="56"/>
    </location>
</feature>
<keyword evidence="3" id="KW-1185">Reference proteome</keyword>
<feature type="region of interest" description="Disordered" evidence="1">
    <location>
        <begin position="22"/>
        <end position="56"/>
    </location>
</feature>
<feature type="non-terminal residue" evidence="2">
    <location>
        <position position="56"/>
    </location>
</feature>
<feature type="non-terminal residue" evidence="2">
    <location>
        <position position="1"/>
    </location>
</feature>
<dbReference type="EMBL" id="CAJVPQ010016804">
    <property type="protein sequence ID" value="CAG8746650.1"/>
    <property type="molecule type" value="Genomic_DNA"/>
</dbReference>
<evidence type="ECO:0000256" key="1">
    <source>
        <dbReference type="SAM" id="MobiDB-lite"/>
    </source>
</evidence>
<evidence type="ECO:0000313" key="2">
    <source>
        <dbReference type="EMBL" id="CAG8746650.1"/>
    </source>
</evidence>
<dbReference type="AlphaFoldDB" id="A0A9N9IQ32"/>